<dbReference type="RefSeq" id="WP_112379072.1">
    <property type="nucleotide sequence ID" value="NZ_CP030104.1"/>
</dbReference>
<proteinExistence type="predicted"/>
<protein>
    <submittedName>
        <fullName evidence="2">Uncharacterized protein</fullName>
    </submittedName>
</protein>
<dbReference type="OrthoDB" id="1253363at2"/>
<feature type="transmembrane region" description="Helical" evidence="1">
    <location>
        <begin position="6"/>
        <end position="28"/>
    </location>
</feature>
<keyword evidence="1" id="KW-0472">Membrane</keyword>
<evidence type="ECO:0000313" key="3">
    <source>
        <dbReference type="Proteomes" id="UP000248536"/>
    </source>
</evidence>
<keyword evidence="3" id="KW-1185">Reference proteome</keyword>
<dbReference type="Proteomes" id="UP000248536">
    <property type="component" value="Chromosome"/>
</dbReference>
<organism evidence="2 3">
    <name type="scientific">Flagellimonas maritima</name>
    <dbReference type="NCBI Taxonomy" id="1383885"/>
    <lineage>
        <taxon>Bacteria</taxon>
        <taxon>Pseudomonadati</taxon>
        <taxon>Bacteroidota</taxon>
        <taxon>Flavobacteriia</taxon>
        <taxon>Flavobacteriales</taxon>
        <taxon>Flavobacteriaceae</taxon>
        <taxon>Flagellimonas</taxon>
    </lineage>
</organism>
<dbReference type="EMBL" id="CP030104">
    <property type="protein sequence ID" value="AWX45712.1"/>
    <property type="molecule type" value="Genomic_DNA"/>
</dbReference>
<dbReference type="AlphaFoldDB" id="A0A2Z4LVC6"/>
<reference evidence="2 3" key="1">
    <citation type="submission" date="2018-06" db="EMBL/GenBank/DDBJ databases">
        <title>Spongiibacterium sp. HME9304 Genome sequencing and assembly.</title>
        <authorList>
            <person name="Kang H."/>
            <person name="Kim H."/>
            <person name="Joh K."/>
        </authorList>
    </citation>
    <scope>NUCLEOTIDE SEQUENCE [LARGE SCALE GENOMIC DNA]</scope>
    <source>
        <strain evidence="2 3">HME9304</strain>
    </source>
</reference>
<dbReference type="KEGG" id="spon:HME9304_02739"/>
<evidence type="ECO:0000313" key="2">
    <source>
        <dbReference type="EMBL" id="AWX45712.1"/>
    </source>
</evidence>
<keyword evidence="1" id="KW-0812">Transmembrane</keyword>
<accession>A0A2Z4LVC6</accession>
<sequence length="165" mass="18844">MKGKKIFLKILVVMGILLLAPIGLYLYFTGGKGAYKVGGGLGYSRTIKESKDRGVFMYELDYQIDPDTIKINEGVTFFIEKGFRYGEWRASDTDSLRGDENFKYQTNTDFKGINNVYIGKYRSVGGGNRFIEIPDTIYRGIYTLRSPPHDSIYEVGELKLFKKKE</sequence>
<keyword evidence="1" id="KW-1133">Transmembrane helix</keyword>
<name>A0A2Z4LVC6_9FLAO</name>
<evidence type="ECO:0000256" key="1">
    <source>
        <dbReference type="SAM" id="Phobius"/>
    </source>
</evidence>
<gene>
    <name evidence="2" type="ORF">HME9304_02739</name>
</gene>